<dbReference type="Gene3D" id="1.10.510.10">
    <property type="entry name" value="Transferase(Phosphotransferase) domain 1"/>
    <property type="match status" value="1"/>
</dbReference>
<keyword evidence="5" id="KW-0472">Membrane</keyword>
<keyword evidence="5" id="KW-1133">Transmembrane helix</keyword>
<proteinExistence type="predicted"/>
<dbReference type="GO" id="GO:0004674">
    <property type="term" value="F:protein serine/threonine kinase activity"/>
    <property type="evidence" value="ECO:0007669"/>
    <property type="project" value="UniProtKB-KW"/>
</dbReference>
<keyword evidence="1" id="KW-0808">Transferase</keyword>
<keyword evidence="3 7" id="KW-0418">Kinase</keyword>
<dbReference type="PANTHER" id="PTHR43289">
    <property type="entry name" value="MITOGEN-ACTIVATED PROTEIN KINASE KINASE KINASE 20-RELATED"/>
    <property type="match status" value="1"/>
</dbReference>
<evidence type="ECO:0000256" key="4">
    <source>
        <dbReference type="ARBA" id="ARBA00022840"/>
    </source>
</evidence>
<dbReference type="EMBL" id="AP021857">
    <property type="protein sequence ID" value="BBO20017.1"/>
    <property type="molecule type" value="Genomic_DNA"/>
</dbReference>
<evidence type="ECO:0000256" key="3">
    <source>
        <dbReference type="ARBA" id="ARBA00022777"/>
    </source>
</evidence>
<dbReference type="KEGG" id="ddz:DSYM_07160"/>
<dbReference type="InterPro" id="IPR011009">
    <property type="entry name" value="Kinase-like_dom_sf"/>
</dbReference>
<dbReference type="Gene3D" id="3.30.200.20">
    <property type="entry name" value="Phosphorylase Kinase, domain 1"/>
    <property type="match status" value="1"/>
</dbReference>
<dbReference type="InterPro" id="IPR000719">
    <property type="entry name" value="Prot_kinase_dom"/>
</dbReference>
<sequence length="661" mass="72533">MPEQPPCFTLAAVNPSPQRAHLVLLLLLAALLGIGLWAYHGVGDSLREIRATGLKALLETQIGALEQWIAEGRREAEQLSVDPSLRASIARLSRGGQKSGEGEQVVEHILREAGSMGITSVHVLDSQGRILASSDTDRVGQTVTADFLGYLRPTLGGKSVFVRPYRSGSGAGPSLLGRAWVAAPVRAESGRPLAILALGAPAQDRLKSLFLAARPGRTGEALAFDSDGWLISESRHAKALTERDLAHRTVLPDSETLTPLAAAAIASRTADGPHEGLLLAPYPNYLGREVIGAWRWLPDHDIGVAVEMEAGEAYAPLTYLQIGFAVVLLLMGMVWLSGFLPPQVLAALLRRDGRARQFGPYRLVRQIGEGALANVYLAQHRMLRRPAAVKVLKPQTSSDEWTARFQREVQFASRLSHPNTIAIYDYGTGPGGEFWYAMEYLEGLSLADLVERYGPVPPSRAAWILRQTCASLWEAHAGGLVHRDIKPQNIMLCDIRGERDVAKVLDFGLVKQTSGEQTRDLTSTLRILGTPLYMSPERIRHPGDADARADIYALGAVGYYLLTGKRLFETETEHDLVYQVLHTVPPLASESAPFVVPVELDALIGRCLEKEPDRRPQSMAEVAGALDAVLVYQPWTRAQIEAWWKQHWLPEDHPERRFRAA</sequence>
<feature type="transmembrane region" description="Helical" evidence="5">
    <location>
        <begin position="20"/>
        <end position="39"/>
    </location>
</feature>
<evidence type="ECO:0000313" key="8">
    <source>
        <dbReference type="Proteomes" id="UP000662914"/>
    </source>
</evidence>
<dbReference type="Proteomes" id="UP000662914">
    <property type="component" value="Chromosome"/>
</dbReference>
<evidence type="ECO:0000256" key="2">
    <source>
        <dbReference type="ARBA" id="ARBA00022741"/>
    </source>
</evidence>
<gene>
    <name evidence="7" type="ORF">DSYM_07160</name>
</gene>
<dbReference type="Gene3D" id="3.30.450.20">
    <property type="entry name" value="PAS domain"/>
    <property type="match status" value="1"/>
</dbReference>
<dbReference type="PROSITE" id="PS50011">
    <property type="entry name" value="PROTEIN_KINASE_DOM"/>
    <property type="match status" value="1"/>
</dbReference>
<organism evidence="7 8">
    <name type="scientific">Candidatus Desulfobacillus denitrificans</name>
    <dbReference type="NCBI Taxonomy" id="2608985"/>
    <lineage>
        <taxon>Bacteria</taxon>
        <taxon>Pseudomonadati</taxon>
        <taxon>Pseudomonadota</taxon>
        <taxon>Betaproteobacteria</taxon>
        <taxon>Candidatus Desulfobacillus</taxon>
    </lineage>
</organism>
<dbReference type="AlphaFoldDB" id="A0A809RUD3"/>
<dbReference type="Pfam" id="PF00069">
    <property type="entry name" value="Pkinase"/>
    <property type="match status" value="1"/>
</dbReference>
<dbReference type="SUPFAM" id="SSF103190">
    <property type="entry name" value="Sensory domain-like"/>
    <property type="match status" value="1"/>
</dbReference>
<feature type="domain" description="Protein kinase" evidence="6">
    <location>
        <begin position="361"/>
        <end position="636"/>
    </location>
</feature>
<dbReference type="PANTHER" id="PTHR43289:SF6">
    <property type="entry name" value="SERINE_THREONINE-PROTEIN KINASE NEKL-3"/>
    <property type="match status" value="1"/>
</dbReference>
<protein>
    <submittedName>
        <fullName evidence="7">Serine/threonine protein kinase</fullName>
    </submittedName>
</protein>
<keyword evidence="5" id="KW-0812">Transmembrane</keyword>
<evidence type="ECO:0000313" key="7">
    <source>
        <dbReference type="EMBL" id="BBO20017.1"/>
    </source>
</evidence>
<dbReference type="CDD" id="cd14014">
    <property type="entry name" value="STKc_PknB_like"/>
    <property type="match status" value="1"/>
</dbReference>
<dbReference type="InterPro" id="IPR008271">
    <property type="entry name" value="Ser/Thr_kinase_AS"/>
</dbReference>
<dbReference type="SUPFAM" id="SSF56112">
    <property type="entry name" value="Protein kinase-like (PK-like)"/>
    <property type="match status" value="1"/>
</dbReference>
<accession>A0A809RUD3</accession>
<dbReference type="InterPro" id="IPR029151">
    <property type="entry name" value="Sensor-like_sf"/>
</dbReference>
<feature type="transmembrane region" description="Helical" evidence="5">
    <location>
        <begin position="317"/>
        <end position="340"/>
    </location>
</feature>
<dbReference type="SMART" id="SM00220">
    <property type="entry name" value="S_TKc"/>
    <property type="match status" value="1"/>
</dbReference>
<keyword evidence="4" id="KW-0067">ATP-binding</keyword>
<dbReference type="PROSITE" id="PS00108">
    <property type="entry name" value="PROTEIN_KINASE_ST"/>
    <property type="match status" value="1"/>
</dbReference>
<reference evidence="7" key="1">
    <citation type="journal article" name="DNA Res.">
        <title>The physiological potential of anammox bacteria as revealed by their core genome structure.</title>
        <authorList>
            <person name="Okubo T."/>
            <person name="Toyoda A."/>
            <person name="Fukuhara K."/>
            <person name="Uchiyama I."/>
            <person name="Harigaya Y."/>
            <person name="Kuroiwa M."/>
            <person name="Suzuki T."/>
            <person name="Murakami Y."/>
            <person name="Suwa Y."/>
            <person name="Takami H."/>
        </authorList>
    </citation>
    <scope>NUCLEOTIDE SEQUENCE</scope>
    <source>
        <strain evidence="7">317325-3</strain>
    </source>
</reference>
<evidence type="ECO:0000256" key="5">
    <source>
        <dbReference type="SAM" id="Phobius"/>
    </source>
</evidence>
<dbReference type="GO" id="GO:0005524">
    <property type="term" value="F:ATP binding"/>
    <property type="evidence" value="ECO:0007669"/>
    <property type="project" value="UniProtKB-KW"/>
</dbReference>
<dbReference type="CDD" id="cd18773">
    <property type="entry name" value="PDC1_HK_sensor"/>
    <property type="match status" value="1"/>
</dbReference>
<evidence type="ECO:0000256" key="1">
    <source>
        <dbReference type="ARBA" id="ARBA00022679"/>
    </source>
</evidence>
<keyword evidence="7" id="KW-0723">Serine/threonine-protein kinase</keyword>
<name>A0A809RUD3_9PROT</name>
<keyword evidence="2" id="KW-0547">Nucleotide-binding</keyword>
<evidence type="ECO:0000259" key="6">
    <source>
        <dbReference type="PROSITE" id="PS50011"/>
    </source>
</evidence>